<evidence type="ECO:0000256" key="5">
    <source>
        <dbReference type="ARBA" id="ARBA00023136"/>
    </source>
</evidence>
<dbReference type="RefSeq" id="WP_345084489.1">
    <property type="nucleotide sequence ID" value="NZ_BAABFA010000023.1"/>
</dbReference>
<feature type="transmembrane region" description="Helical" evidence="6">
    <location>
        <begin position="76"/>
        <end position="96"/>
    </location>
</feature>
<evidence type="ECO:0000313" key="7">
    <source>
        <dbReference type="EMBL" id="GAA4469189.1"/>
    </source>
</evidence>
<dbReference type="InterPro" id="IPR005171">
    <property type="entry name" value="Cyt_c_oxidase_su4_prok"/>
</dbReference>
<sequence>MSAHHSDSIQSLYEGDQSKLYSGVMAHHHGDINSAESKAQIKKIWKVFWILLVITVAEVVVGMFFSHAIAKGLVNFFFLALTILKAGYIVSIFMHLGDEVRAFISTVLIPLVLFVWFIIAFLADGFFWLRMNNSSPARGDKVEAVQHHK</sequence>
<evidence type="ECO:0000256" key="1">
    <source>
        <dbReference type="ARBA" id="ARBA00004651"/>
    </source>
</evidence>
<evidence type="ECO:0000256" key="3">
    <source>
        <dbReference type="ARBA" id="ARBA00022692"/>
    </source>
</evidence>
<dbReference type="Pfam" id="PF03626">
    <property type="entry name" value="COX4_pro"/>
    <property type="match status" value="1"/>
</dbReference>
<evidence type="ECO:0000256" key="2">
    <source>
        <dbReference type="ARBA" id="ARBA00022475"/>
    </source>
</evidence>
<evidence type="ECO:0008006" key="9">
    <source>
        <dbReference type="Google" id="ProtNLM"/>
    </source>
</evidence>
<comment type="subcellular location">
    <subcellularLocation>
        <location evidence="1">Cell membrane</location>
        <topology evidence="1">Multi-pass membrane protein</topology>
    </subcellularLocation>
</comment>
<evidence type="ECO:0000313" key="8">
    <source>
        <dbReference type="Proteomes" id="UP001500067"/>
    </source>
</evidence>
<evidence type="ECO:0000256" key="6">
    <source>
        <dbReference type="SAM" id="Phobius"/>
    </source>
</evidence>
<keyword evidence="2" id="KW-1003">Cell membrane</keyword>
<keyword evidence="5 6" id="KW-0472">Membrane</keyword>
<keyword evidence="8" id="KW-1185">Reference proteome</keyword>
<organism evidence="7 8">
    <name type="scientific">Nemorincola caseinilytica</name>
    <dbReference type="NCBI Taxonomy" id="2054315"/>
    <lineage>
        <taxon>Bacteria</taxon>
        <taxon>Pseudomonadati</taxon>
        <taxon>Bacteroidota</taxon>
        <taxon>Chitinophagia</taxon>
        <taxon>Chitinophagales</taxon>
        <taxon>Chitinophagaceae</taxon>
        <taxon>Nemorincola</taxon>
    </lineage>
</organism>
<evidence type="ECO:0000256" key="4">
    <source>
        <dbReference type="ARBA" id="ARBA00022989"/>
    </source>
</evidence>
<feature type="transmembrane region" description="Helical" evidence="6">
    <location>
        <begin position="47"/>
        <end position="70"/>
    </location>
</feature>
<name>A0ABP8NPX8_9BACT</name>
<protein>
    <recommendedName>
        <fullName evidence="9">Cytochrome c oxidase subunit IV</fullName>
    </recommendedName>
</protein>
<keyword evidence="3 6" id="KW-0812">Transmembrane</keyword>
<dbReference type="Proteomes" id="UP001500067">
    <property type="component" value="Unassembled WGS sequence"/>
</dbReference>
<comment type="caution">
    <text evidence="7">The sequence shown here is derived from an EMBL/GenBank/DDBJ whole genome shotgun (WGS) entry which is preliminary data.</text>
</comment>
<accession>A0ABP8NPX8</accession>
<gene>
    <name evidence="7" type="ORF">GCM10023093_28170</name>
</gene>
<dbReference type="EMBL" id="BAABFA010000023">
    <property type="protein sequence ID" value="GAA4469189.1"/>
    <property type="molecule type" value="Genomic_DNA"/>
</dbReference>
<proteinExistence type="predicted"/>
<keyword evidence="4 6" id="KW-1133">Transmembrane helix</keyword>
<feature type="transmembrane region" description="Helical" evidence="6">
    <location>
        <begin position="108"/>
        <end position="129"/>
    </location>
</feature>
<reference evidence="8" key="1">
    <citation type="journal article" date="2019" name="Int. J. Syst. Evol. Microbiol.">
        <title>The Global Catalogue of Microorganisms (GCM) 10K type strain sequencing project: providing services to taxonomists for standard genome sequencing and annotation.</title>
        <authorList>
            <consortium name="The Broad Institute Genomics Platform"/>
            <consortium name="The Broad Institute Genome Sequencing Center for Infectious Disease"/>
            <person name="Wu L."/>
            <person name="Ma J."/>
        </authorList>
    </citation>
    <scope>NUCLEOTIDE SEQUENCE [LARGE SCALE GENOMIC DNA]</scope>
    <source>
        <strain evidence="8">JCM 32105</strain>
    </source>
</reference>